<dbReference type="RefSeq" id="WP_085518725.1">
    <property type="nucleotide sequence ID" value="NZ_FXAW01000008.1"/>
</dbReference>
<evidence type="ECO:0000313" key="2">
    <source>
        <dbReference type="Proteomes" id="UP000193804"/>
    </source>
</evidence>
<dbReference type="Proteomes" id="UP000193804">
    <property type="component" value="Unassembled WGS sequence"/>
</dbReference>
<reference evidence="2" key="1">
    <citation type="submission" date="2017-04" db="EMBL/GenBank/DDBJ databases">
        <authorList>
            <person name="Varghese N."/>
            <person name="Submissions S."/>
        </authorList>
    </citation>
    <scope>NUCLEOTIDE SEQUENCE [LARGE SCALE GENOMIC DNA]</scope>
    <source>
        <strain evidence="2">DSM 4125</strain>
    </source>
</reference>
<gene>
    <name evidence="1" type="ORF">SAMN05661096_03602</name>
</gene>
<dbReference type="OrthoDB" id="4427540at2"/>
<sequence>MYHSRKRYLEKCWICGNTADSDEHKFKRSDIVKAYGKGQYVEKGEFQPMLINIRNSYISGSNDKKITIRNVLCQKCNNHLSQPFDTSYEKFSNYISNHIDLIQESNKIDFQDIYGGEWPDQIINLYKYFIKIFGCRLSKEGIKISKNVIEFLTSKNDKLKHMKFRFAIKPDIVNLQNFGERGYHHLYFGGLEWVGVSEKETETIFSWFTNYGISIYWVYNLSIESGNKYQPFLFQKEELVEVQQSEHLPKEKTTINGLVDFIEGESYNKIDLINSILFD</sequence>
<dbReference type="AlphaFoldDB" id="A0A1X7L652"/>
<protein>
    <submittedName>
        <fullName evidence="1">Uncharacterized protein</fullName>
    </submittedName>
</protein>
<accession>A0A1X7L652</accession>
<organism evidence="1 2">
    <name type="scientific">Marivirga sericea</name>
    <dbReference type="NCBI Taxonomy" id="1028"/>
    <lineage>
        <taxon>Bacteria</taxon>
        <taxon>Pseudomonadati</taxon>
        <taxon>Bacteroidota</taxon>
        <taxon>Cytophagia</taxon>
        <taxon>Cytophagales</taxon>
        <taxon>Marivirgaceae</taxon>
        <taxon>Marivirga</taxon>
    </lineage>
</organism>
<proteinExistence type="predicted"/>
<name>A0A1X7L652_9BACT</name>
<keyword evidence="2" id="KW-1185">Reference proteome</keyword>
<dbReference type="EMBL" id="FXAW01000008">
    <property type="protein sequence ID" value="SMG49316.1"/>
    <property type="molecule type" value="Genomic_DNA"/>
</dbReference>
<evidence type="ECO:0000313" key="1">
    <source>
        <dbReference type="EMBL" id="SMG49316.1"/>
    </source>
</evidence>